<keyword evidence="2" id="KW-1185">Reference proteome</keyword>
<organism evidence="1 2">
    <name type="scientific">Komagataeibacter diospyri</name>
    <dbReference type="NCBI Taxonomy" id="1932662"/>
    <lineage>
        <taxon>Bacteria</taxon>
        <taxon>Pseudomonadati</taxon>
        <taxon>Pseudomonadota</taxon>
        <taxon>Alphaproteobacteria</taxon>
        <taxon>Acetobacterales</taxon>
        <taxon>Acetobacteraceae</taxon>
        <taxon>Komagataeibacter</taxon>
    </lineage>
</organism>
<accession>A0A4V0WMT5</accession>
<protein>
    <submittedName>
        <fullName evidence="1">Uncharacterized protein</fullName>
    </submittedName>
</protein>
<reference evidence="2" key="1">
    <citation type="submission" date="2017-01" db="EMBL/GenBank/DDBJ databases">
        <title>Komagataeibacter sp. MSKU9 whole genome sequencing project.</title>
        <authorList>
            <person name="Matsutani M."/>
            <person name="Naloka K."/>
            <person name="Theeragool G."/>
            <person name="Yakushi T."/>
            <person name="Matsushita K."/>
        </authorList>
    </citation>
    <scope>NUCLEOTIDE SEQUENCE [LARGE SCALE GENOMIC DNA]</scope>
    <source>
        <strain evidence="2">MSKU9</strain>
    </source>
</reference>
<evidence type="ECO:0000313" key="2">
    <source>
        <dbReference type="Proteomes" id="UP000315095"/>
    </source>
</evidence>
<evidence type="ECO:0000313" key="1">
    <source>
        <dbReference type="EMBL" id="GCE84792.1"/>
    </source>
</evidence>
<dbReference type="EMBL" id="BDLU01000063">
    <property type="protein sequence ID" value="GCE84792.1"/>
    <property type="molecule type" value="Genomic_DNA"/>
</dbReference>
<dbReference type="Proteomes" id="UP000315095">
    <property type="component" value="Unassembled WGS sequence"/>
</dbReference>
<sequence length="51" mass="5596">MTVPYDACKEGRPARAMLSMLAGGVFRRQARCEPRRPVPGVVARVAVLAQR</sequence>
<dbReference type="AlphaFoldDB" id="A0A4P5P2Z9"/>
<gene>
    <name evidence="1" type="ORF">MSKU9_2933</name>
</gene>
<proteinExistence type="predicted"/>
<name>A0A4P5P2Z9_9PROT</name>
<comment type="caution">
    <text evidence="1">The sequence shown here is derived from an EMBL/GenBank/DDBJ whole genome shotgun (WGS) entry which is preliminary data.</text>
</comment>
<accession>A0A4P5P2Z9</accession>